<dbReference type="InterPro" id="IPR006913">
    <property type="entry name" value="CENP-V/GFA"/>
</dbReference>
<name>A0A427YNH7_9TREE</name>
<evidence type="ECO:0000259" key="6">
    <source>
        <dbReference type="PROSITE" id="PS51891"/>
    </source>
</evidence>
<proteinExistence type="inferred from homology"/>
<feature type="compositionally biased region" description="Basic and acidic residues" evidence="5">
    <location>
        <begin position="11"/>
        <end position="32"/>
    </location>
</feature>
<feature type="compositionally biased region" description="Low complexity" evidence="5">
    <location>
        <begin position="46"/>
        <end position="55"/>
    </location>
</feature>
<feature type="domain" description="CENP-V/GFA" evidence="6">
    <location>
        <begin position="90"/>
        <end position="210"/>
    </location>
</feature>
<protein>
    <recommendedName>
        <fullName evidence="6">CENP-V/GFA domain-containing protein</fullName>
    </recommendedName>
</protein>
<evidence type="ECO:0000256" key="5">
    <source>
        <dbReference type="SAM" id="MobiDB-lite"/>
    </source>
</evidence>
<keyword evidence="8" id="KW-1185">Reference proteome</keyword>
<dbReference type="PANTHER" id="PTHR33337">
    <property type="entry name" value="GFA DOMAIN-CONTAINING PROTEIN"/>
    <property type="match status" value="1"/>
</dbReference>
<keyword evidence="3" id="KW-0862">Zinc</keyword>
<dbReference type="SUPFAM" id="SSF51316">
    <property type="entry name" value="Mss4-like"/>
    <property type="match status" value="1"/>
</dbReference>
<dbReference type="Proteomes" id="UP000279259">
    <property type="component" value="Unassembled WGS sequence"/>
</dbReference>
<dbReference type="InterPro" id="IPR011057">
    <property type="entry name" value="Mss4-like_sf"/>
</dbReference>
<feature type="region of interest" description="Disordered" evidence="5">
    <location>
        <begin position="1"/>
        <end position="73"/>
    </location>
</feature>
<dbReference type="EMBL" id="RSCD01000005">
    <property type="protein sequence ID" value="RSH92626.1"/>
    <property type="molecule type" value="Genomic_DNA"/>
</dbReference>
<accession>A0A427YNH7</accession>
<evidence type="ECO:0000256" key="2">
    <source>
        <dbReference type="ARBA" id="ARBA00022723"/>
    </source>
</evidence>
<feature type="compositionally biased region" description="Basic and acidic residues" evidence="5">
    <location>
        <begin position="57"/>
        <end position="73"/>
    </location>
</feature>
<dbReference type="OrthoDB" id="9970124at2759"/>
<sequence>MSSTRPGPKRVRSDQDHSHPAVQERESKRHEADEDDNGNGNGNGKGSAEAKASSKQSSREARPANHQDAEWLKEGPFQVGKSWDGWETKYRQSCWCNKTAFVYGGSPHNVKICHCEDCQRLHGAPHQHVAIFHKKDVRLDSSPEWLGFLSAHGEVHPLSSTPTPLPHKVTCRACGSPLMDEGRNMIMAFPPSFEFPRTQKDLEEMNAEIDKIHQNVDAANGKGNQDHAEAVEKHGKPGKWDKVSMPSELLPRHHIFYERRIIDVLDGLPKWRHLENTEEMGEKDR</sequence>
<dbReference type="GO" id="GO:0016846">
    <property type="term" value="F:carbon-sulfur lyase activity"/>
    <property type="evidence" value="ECO:0007669"/>
    <property type="project" value="InterPro"/>
</dbReference>
<gene>
    <name evidence="7" type="ORF">EHS25_008071</name>
</gene>
<evidence type="ECO:0000256" key="1">
    <source>
        <dbReference type="ARBA" id="ARBA00005495"/>
    </source>
</evidence>
<organism evidence="7 8">
    <name type="scientific">Saitozyma podzolica</name>
    <dbReference type="NCBI Taxonomy" id="1890683"/>
    <lineage>
        <taxon>Eukaryota</taxon>
        <taxon>Fungi</taxon>
        <taxon>Dikarya</taxon>
        <taxon>Basidiomycota</taxon>
        <taxon>Agaricomycotina</taxon>
        <taxon>Tremellomycetes</taxon>
        <taxon>Tremellales</taxon>
        <taxon>Trimorphomycetaceae</taxon>
        <taxon>Saitozyma</taxon>
    </lineage>
</organism>
<reference evidence="7 8" key="1">
    <citation type="submission" date="2018-11" db="EMBL/GenBank/DDBJ databases">
        <title>Genome sequence of Saitozyma podzolica DSM 27192.</title>
        <authorList>
            <person name="Aliyu H."/>
            <person name="Gorte O."/>
            <person name="Ochsenreither K."/>
        </authorList>
    </citation>
    <scope>NUCLEOTIDE SEQUENCE [LARGE SCALE GENOMIC DNA]</scope>
    <source>
        <strain evidence="7 8">DSM 27192</strain>
    </source>
</reference>
<dbReference type="AlphaFoldDB" id="A0A427YNH7"/>
<dbReference type="Pfam" id="PF04828">
    <property type="entry name" value="GFA"/>
    <property type="match status" value="1"/>
</dbReference>
<feature type="region of interest" description="Disordered" evidence="5">
    <location>
        <begin position="220"/>
        <end position="240"/>
    </location>
</feature>
<evidence type="ECO:0000256" key="3">
    <source>
        <dbReference type="ARBA" id="ARBA00022833"/>
    </source>
</evidence>
<keyword evidence="4" id="KW-0456">Lyase</keyword>
<dbReference type="Gene3D" id="3.90.1590.10">
    <property type="entry name" value="glutathione-dependent formaldehyde- activating enzyme (gfa)"/>
    <property type="match status" value="1"/>
</dbReference>
<dbReference type="PROSITE" id="PS51891">
    <property type="entry name" value="CENP_V_GFA"/>
    <property type="match status" value="1"/>
</dbReference>
<dbReference type="GO" id="GO:0046872">
    <property type="term" value="F:metal ion binding"/>
    <property type="evidence" value="ECO:0007669"/>
    <property type="project" value="UniProtKB-KW"/>
</dbReference>
<comment type="similarity">
    <text evidence="1">Belongs to the Gfa family.</text>
</comment>
<evidence type="ECO:0000256" key="4">
    <source>
        <dbReference type="ARBA" id="ARBA00023239"/>
    </source>
</evidence>
<dbReference type="PANTHER" id="PTHR33337:SF40">
    <property type="entry name" value="CENP-V_GFA DOMAIN-CONTAINING PROTEIN-RELATED"/>
    <property type="match status" value="1"/>
</dbReference>
<keyword evidence="2" id="KW-0479">Metal-binding</keyword>
<evidence type="ECO:0000313" key="8">
    <source>
        <dbReference type="Proteomes" id="UP000279259"/>
    </source>
</evidence>
<feature type="compositionally biased region" description="Basic and acidic residues" evidence="5">
    <location>
        <begin position="224"/>
        <end position="240"/>
    </location>
</feature>
<dbReference type="STRING" id="1890683.A0A427YNH7"/>
<comment type="caution">
    <text evidence="7">The sequence shown here is derived from an EMBL/GenBank/DDBJ whole genome shotgun (WGS) entry which is preliminary data.</text>
</comment>
<evidence type="ECO:0000313" key="7">
    <source>
        <dbReference type="EMBL" id="RSH92626.1"/>
    </source>
</evidence>